<name>A0AAV9Y0W1_9CRYT</name>
<protein>
    <submittedName>
        <fullName evidence="2">Uncharacterized protein</fullName>
    </submittedName>
</protein>
<feature type="region of interest" description="Disordered" evidence="1">
    <location>
        <begin position="118"/>
        <end position="139"/>
    </location>
</feature>
<gene>
    <name evidence="2" type="ORF">RS030_162542</name>
</gene>
<feature type="region of interest" description="Disordered" evidence="1">
    <location>
        <begin position="241"/>
        <end position="260"/>
    </location>
</feature>
<evidence type="ECO:0000313" key="3">
    <source>
        <dbReference type="Proteomes" id="UP001311799"/>
    </source>
</evidence>
<feature type="compositionally biased region" description="Low complexity" evidence="1">
    <location>
        <begin position="118"/>
        <end position="136"/>
    </location>
</feature>
<feature type="region of interest" description="Disordered" evidence="1">
    <location>
        <begin position="177"/>
        <end position="208"/>
    </location>
</feature>
<reference evidence="2 3" key="1">
    <citation type="submission" date="2023-10" db="EMBL/GenBank/DDBJ databases">
        <title>Comparative genomics analysis reveals potential genetic determinants of host preference in Cryptosporidium xiaoi.</title>
        <authorList>
            <person name="Xiao L."/>
            <person name="Li J."/>
        </authorList>
    </citation>
    <scope>NUCLEOTIDE SEQUENCE [LARGE SCALE GENOMIC DNA]</scope>
    <source>
        <strain evidence="2 3">52996</strain>
    </source>
</reference>
<dbReference type="Proteomes" id="UP001311799">
    <property type="component" value="Unassembled WGS sequence"/>
</dbReference>
<keyword evidence="3" id="KW-1185">Reference proteome</keyword>
<organism evidence="2 3">
    <name type="scientific">Cryptosporidium xiaoi</name>
    <dbReference type="NCBI Taxonomy" id="659607"/>
    <lineage>
        <taxon>Eukaryota</taxon>
        <taxon>Sar</taxon>
        <taxon>Alveolata</taxon>
        <taxon>Apicomplexa</taxon>
        <taxon>Conoidasida</taxon>
        <taxon>Coccidia</taxon>
        <taxon>Eucoccidiorida</taxon>
        <taxon>Eimeriorina</taxon>
        <taxon>Cryptosporidiidae</taxon>
        <taxon>Cryptosporidium</taxon>
    </lineage>
</organism>
<dbReference type="EMBL" id="JAWDEY010000007">
    <property type="protein sequence ID" value="KAK6590353.1"/>
    <property type="molecule type" value="Genomic_DNA"/>
</dbReference>
<evidence type="ECO:0000256" key="1">
    <source>
        <dbReference type="SAM" id="MobiDB-lite"/>
    </source>
</evidence>
<proteinExistence type="predicted"/>
<dbReference type="AlphaFoldDB" id="A0AAV9Y0W1"/>
<evidence type="ECO:0000313" key="2">
    <source>
        <dbReference type="EMBL" id="KAK6590353.1"/>
    </source>
</evidence>
<accession>A0AAV9Y0W1</accession>
<feature type="compositionally biased region" description="Basic and acidic residues" evidence="1">
    <location>
        <begin position="250"/>
        <end position="260"/>
    </location>
</feature>
<feature type="compositionally biased region" description="Polar residues" evidence="1">
    <location>
        <begin position="199"/>
        <end position="208"/>
    </location>
</feature>
<sequence length="260" mass="29758">MSKVNSRISKLPVIMFSPSIMNYKRFTLGRLDFDPDRFQCLMIVQSLNDKIVPTRDIMELISIYDENKIKTHFVNGVGNLLPTYASVSIEQLKRYMSEILEIASKGDNYDIEVGGTSNSNSDYEYNNSNNNNINNKNSEKDSRELLVSNKLATMHSFASPMLGIDLPSLRKTIPVTRMTNKSRQPLRRKSLSEELEESGYNQKNNENESVPLLETKLLMKKSESFGDLKLNELNKELIKHLESIQDEDSEYKSDSSPEQN</sequence>
<comment type="caution">
    <text evidence="2">The sequence shown here is derived from an EMBL/GenBank/DDBJ whole genome shotgun (WGS) entry which is preliminary data.</text>
</comment>